<feature type="domain" description="DDH" evidence="1">
    <location>
        <begin position="2"/>
        <end position="138"/>
    </location>
</feature>
<dbReference type="AlphaFoldDB" id="A0A382XMR8"/>
<sequence length="193" mass="20761">VILSSHARPDGDSIGSQLALGHTLRALGKTVRIINHDPPPPYLQTLPGVSTIEIADIVKHDYDAAVIMECGELSRTEVEGLDRGVIINVDHHIGNAMYGDYNWHDDTAAACCEQVYDLIKELNVPLTPEIAIGLYVGILTDTGSFRHANITPRTFDICRHVAAAGVIVADVAAAVYQNSSIGKIKLTGALLDR</sequence>
<feature type="non-terminal residue" evidence="2">
    <location>
        <position position="1"/>
    </location>
</feature>
<organism evidence="2">
    <name type="scientific">marine metagenome</name>
    <dbReference type="NCBI Taxonomy" id="408172"/>
    <lineage>
        <taxon>unclassified sequences</taxon>
        <taxon>metagenomes</taxon>
        <taxon>ecological metagenomes</taxon>
    </lineage>
</organism>
<evidence type="ECO:0000259" key="1">
    <source>
        <dbReference type="Pfam" id="PF01368"/>
    </source>
</evidence>
<dbReference type="PANTHER" id="PTHR47618:SF1">
    <property type="entry name" value="BIFUNCTIONAL OLIGORIBONUCLEASE AND PAP PHOSPHATASE NRNA"/>
    <property type="match status" value="1"/>
</dbReference>
<protein>
    <recommendedName>
        <fullName evidence="1">DDH domain-containing protein</fullName>
    </recommendedName>
</protein>
<dbReference type="Pfam" id="PF01368">
    <property type="entry name" value="DHH"/>
    <property type="match status" value="1"/>
</dbReference>
<dbReference type="Gene3D" id="3.90.1640.10">
    <property type="entry name" value="inorganic pyrophosphatase (n-terminal core)"/>
    <property type="match status" value="1"/>
</dbReference>
<dbReference type="InterPro" id="IPR038763">
    <property type="entry name" value="DHH_sf"/>
</dbReference>
<dbReference type="InterPro" id="IPR001667">
    <property type="entry name" value="DDH_dom"/>
</dbReference>
<reference evidence="2" key="1">
    <citation type="submission" date="2018-05" db="EMBL/GenBank/DDBJ databases">
        <authorList>
            <person name="Lanie J.A."/>
            <person name="Ng W.-L."/>
            <person name="Kazmierczak K.M."/>
            <person name="Andrzejewski T.M."/>
            <person name="Davidsen T.M."/>
            <person name="Wayne K.J."/>
            <person name="Tettelin H."/>
            <person name="Glass J.I."/>
            <person name="Rusch D."/>
            <person name="Podicherti R."/>
            <person name="Tsui H.-C.T."/>
            <person name="Winkler M.E."/>
        </authorList>
    </citation>
    <scope>NUCLEOTIDE SEQUENCE</scope>
</reference>
<dbReference type="EMBL" id="UINC01168865">
    <property type="protein sequence ID" value="SVD72119.1"/>
    <property type="molecule type" value="Genomic_DNA"/>
</dbReference>
<accession>A0A382XMR8</accession>
<gene>
    <name evidence="2" type="ORF">METZ01_LOCUS424973</name>
</gene>
<evidence type="ECO:0000313" key="2">
    <source>
        <dbReference type="EMBL" id="SVD72119.1"/>
    </source>
</evidence>
<dbReference type="InterPro" id="IPR051319">
    <property type="entry name" value="Oligoribo/pAp-PDE_c-di-AMP_PDE"/>
</dbReference>
<name>A0A382XMR8_9ZZZZ</name>
<dbReference type="SUPFAM" id="SSF64182">
    <property type="entry name" value="DHH phosphoesterases"/>
    <property type="match status" value="1"/>
</dbReference>
<proteinExistence type="predicted"/>
<feature type="non-terminal residue" evidence="2">
    <location>
        <position position="193"/>
    </location>
</feature>
<dbReference type="PANTHER" id="PTHR47618">
    <property type="entry name" value="BIFUNCTIONAL OLIGORIBONUCLEASE AND PAP PHOSPHATASE NRNA"/>
    <property type="match status" value="1"/>
</dbReference>